<protein>
    <submittedName>
        <fullName evidence="3">(salmon louse) hypothetical protein</fullName>
    </submittedName>
</protein>
<accession>A0A7R8D0I1</accession>
<keyword evidence="2" id="KW-1133">Transmembrane helix</keyword>
<dbReference type="AlphaFoldDB" id="A0A7R8D0I1"/>
<evidence type="ECO:0000256" key="1">
    <source>
        <dbReference type="SAM" id="MobiDB-lite"/>
    </source>
</evidence>
<evidence type="ECO:0000256" key="2">
    <source>
        <dbReference type="SAM" id="Phobius"/>
    </source>
</evidence>
<evidence type="ECO:0000313" key="4">
    <source>
        <dbReference type="Proteomes" id="UP000675881"/>
    </source>
</evidence>
<name>A0A7R8D0I1_LEPSM</name>
<feature type="compositionally biased region" description="Basic and acidic residues" evidence="1">
    <location>
        <begin position="148"/>
        <end position="160"/>
    </location>
</feature>
<sequence length="300" mass="34023">MSHFTTYLIIILLVLNLFLIGIWCTCCCCCGSICRCCLCPFLRKIPKTPESNRNFYVSVQSNEDLHCSDLSSLPEKDSSNGNDWSLLNPKTFTYEEEPSRNKVSSPPEEKWIRLKSLSHDDTQILITSTDDSKLLYIDEISVSSQNDSSKDEVDSFEKKVQSITPPPAYSSELPSQNPPPLPGMVENPIYEVPEMIEIEVKDQDTQTTKSFKKSIKIIPEYIPDHNIYARDRSSSTNVETSPSENKTFTLSKNYTLTGPTSYPVYSPMSISNPEKIYSDYLGSAQETSWIKKTKDEDDEE</sequence>
<reference evidence="3" key="1">
    <citation type="submission" date="2021-02" db="EMBL/GenBank/DDBJ databases">
        <authorList>
            <person name="Bekaert M."/>
        </authorList>
    </citation>
    <scope>NUCLEOTIDE SEQUENCE</scope>
    <source>
        <strain evidence="3">IoA-00</strain>
    </source>
</reference>
<dbReference type="Proteomes" id="UP000675881">
    <property type="component" value="Chromosome 6"/>
</dbReference>
<keyword evidence="4" id="KW-1185">Reference proteome</keyword>
<keyword evidence="2" id="KW-0812">Transmembrane</keyword>
<dbReference type="EMBL" id="HG994585">
    <property type="protein sequence ID" value="CAF2984792.1"/>
    <property type="molecule type" value="Genomic_DNA"/>
</dbReference>
<gene>
    <name evidence="3" type="ORF">LSAA_11117</name>
</gene>
<proteinExistence type="predicted"/>
<keyword evidence="2" id="KW-0472">Membrane</keyword>
<feature type="transmembrane region" description="Helical" evidence="2">
    <location>
        <begin position="7"/>
        <end position="23"/>
    </location>
</feature>
<organism evidence="3 4">
    <name type="scientific">Lepeophtheirus salmonis</name>
    <name type="common">Salmon louse</name>
    <name type="synonym">Caligus salmonis</name>
    <dbReference type="NCBI Taxonomy" id="72036"/>
    <lineage>
        <taxon>Eukaryota</taxon>
        <taxon>Metazoa</taxon>
        <taxon>Ecdysozoa</taxon>
        <taxon>Arthropoda</taxon>
        <taxon>Crustacea</taxon>
        <taxon>Multicrustacea</taxon>
        <taxon>Hexanauplia</taxon>
        <taxon>Copepoda</taxon>
        <taxon>Siphonostomatoida</taxon>
        <taxon>Caligidae</taxon>
        <taxon>Lepeophtheirus</taxon>
    </lineage>
</organism>
<evidence type="ECO:0000313" key="3">
    <source>
        <dbReference type="EMBL" id="CAF2984792.1"/>
    </source>
</evidence>
<feature type="region of interest" description="Disordered" evidence="1">
    <location>
        <begin position="144"/>
        <end position="181"/>
    </location>
</feature>